<feature type="region of interest" description="Disordered" evidence="1">
    <location>
        <begin position="1"/>
        <end position="33"/>
    </location>
</feature>
<protein>
    <submittedName>
        <fullName evidence="2">Uncharacterized protein</fullName>
    </submittedName>
</protein>
<sequence length="94" mass="10631">MNAASALFSHHRLNQQPTTTTPTTRQGTQSRFVKTKRSIATKGIFENSDKSERAITCPSQWCFLRTAQRLSHCKKIYAWQLANVRGGQASMWCA</sequence>
<gene>
    <name evidence="2" type="ORF">Tcan_05971</name>
</gene>
<organism evidence="2 3">
    <name type="scientific">Toxocara canis</name>
    <name type="common">Canine roundworm</name>
    <dbReference type="NCBI Taxonomy" id="6265"/>
    <lineage>
        <taxon>Eukaryota</taxon>
        <taxon>Metazoa</taxon>
        <taxon>Ecdysozoa</taxon>
        <taxon>Nematoda</taxon>
        <taxon>Chromadorea</taxon>
        <taxon>Rhabditida</taxon>
        <taxon>Spirurina</taxon>
        <taxon>Ascaridomorpha</taxon>
        <taxon>Ascaridoidea</taxon>
        <taxon>Toxocaridae</taxon>
        <taxon>Toxocara</taxon>
    </lineage>
</organism>
<evidence type="ECO:0000256" key="1">
    <source>
        <dbReference type="SAM" id="MobiDB-lite"/>
    </source>
</evidence>
<name>A0A0B2VK13_TOXCA</name>
<keyword evidence="3" id="KW-1185">Reference proteome</keyword>
<feature type="compositionally biased region" description="Low complexity" evidence="1">
    <location>
        <begin position="15"/>
        <end position="29"/>
    </location>
</feature>
<dbReference type="EMBL" id="JPKZ01001541">
    <property type="protein sequence ID" value="KHN81365.1"/>
    <property type="molecule type" value="Genomic_DNA"/>
</dbReference>
<evidence type="ECO:0000313" key="2">
    <source>
        <dbReference type="EMBL" id="KHN81365.1"/>
    </source>
</evidence>
<reference evidence="2 3" key="1">
    <citation type="submission" date="2014-11" db="EMBL/GenBank/DDBJ databases">
        <title>Genetic blueprint of the zoonotic pathogen Toxocara canis.</title>
        <authorList>
            <person name="Zhu X.-Q."/>
            <person name="Korhonen P.K."/>
            <person name="Cai H."/>
            <person name="Young N.D."/>
            <person name="Nejsum P."/>
            <person name="von Samson-Himmelstjerna G."/>
            <person name="Boag P.R."/>
            <person name="Tan P."/>
            <person name="Li Q."/>
            <person name="Min J."/>
            <person name="Yang Y."/>
            <person name="Wang X."/>
            <person name="Fang X."/>
            <person name="Hall R.S."/>
            <person name="Hofmann A."/>
            <person name="Sternberg P.W."/>
            <person name="Jex A.R."/>
            <person name="Gasser R.B."/>
        </authorList>
    </citation>
    <scope>NUCLEOTIDE SEQUENCE [LARGE SCALE GENOMIC DNA]</scope>
    <source>
        <strain evidence="2">PN_DK_2014</strain>
    </source>
</reference>
<dbReference type="Proteomes" id="UP000031036">
    <property type="component" value="Unassembled WGS sequence"/>
</dbReference>
<evidence type="ECO:0000313" key="3">
    <source>
        <dbReference type="Proteomes" id="UP000031036"/>
    </source>
</evidence>
<dbReference type="AlphaFoldDB" id="A0A0B2VK13"/>
<proteinExistence type="predicted"/>
<accession>A0A0B2VK13</accession>
<comment type="caution">
    <text evidence="2">The sequence shown here is derived from an EMBL/GenBank/DDBJ whole genome shotgun (WGS) entry which is preliminary data.</text>
</comment>